<protein>
    <submittedName>
        <fullName evidence="2">Rod-binding protein</fullName>
    </submittedName>
</protein>
<feature type="domain" description="Flagellar protein FlgJ N-terminal" evidence="1">
    <location>
        <begin position="52"/>
        <end position="98"/>
    </location>
</feature>
<dbReference type="RefSeq" id="WP_336545726.1">
    <property type="nucleotide sequence ID" value="NZ_JBBBDM010000008.1"/>
</dbReference>
<name>A0ABU8H5T0_9SPHN</name>
<proteinExistence type="predicted"/>
<dbReference type="EMBL" id="JBBBDM010000008">
    <property type="protein sequence ID" value="MEI5688312.1"/>
    <property type="molecule type" value="Genomic_DNA"/>
</dbReference>
<gene>
    <name evidence="2" type="ORF">V8201_14575</name>
</gene>
<organism evidence="2 3">
    <name type="scientific">Sphingomonas kyungheensis</name>
    <dbReference type="NCBI Taxonomy" id="1069987"/>
    <lineage>
        <taxon>Bacteria</taxon>
        <taxon>Pseudomonadati</taxon>
        <taxon>Pseudomonadota</taxon>
        <taxon>Alphaproteobacteria</taxon>
        <taxon>Sphingomonadales</taxon>
        <taxon>Sphingomonadaceae</taxon>
        <taxon>Sphingomonas</taxon>
    </lineage>
</organism>
<accession>A0ABU8H5T0</accession>
<dbReference type="InterPro" id="IPR019301">
    <property type="entry name" value="Flagellar_prot_FlgJ_N"/>
</dbReference>
<evidence type="ECO:0000313" key="2">
    <source>
        <dbReference type="EMBL" id="MEI5688312.1"/>
    </source>
</evidence>
<dbReference type="Pfam" id="PF10135">
    <property type="entry name" value="Rod-binding"/>
    <property type="match status" value="1"/>
</dbReference>
<dbReference type="Proteomes" id="UP001367771">
    <property type="component" value="Unassembled WGS sequence"/>
</dbReference>
<comment type="caution">
    <text evidence="2">The sequence shown here is derived from an EMBL/GenBank/DDBJ whole genome shotgun (WGS) entry which is preliminary data.</text>
</comment>
<keyword evidence="3" id="KW-1185">Reference proteome</keyword>
<reference evidence="2 3" key="1">
    <citation type="journal article" date="2013" name="Int. J. Syst. Evol. Microbiol.">
        <title>Sphingomonas kyungheensis sp. nov., a bacterium with ginsenoside-converting activity isolated from soil of a ginseng field.</title>
        <authorList>
            <person name="Son H.M."/>
            <person name="Yang J.E."/>
            <person name="Park Y."/>
            <person name="Han C.K."/>
            <person name="Kim S.G."/>
            <person name="Kook M."/>
            <person name="Yi T.H."/>
        </authorList>
    </citation>
    <scope>NUCLEOTIDE SEQUENCE [LARGE SCALE GENOMIC DNA]</scope>
    <source>
        <strain evidence="2 3">LMG 26582</strain>
    </source>
</reference>
<sequence length="107" mass="10795">MTATPPAAAVAPAAYMAPSAPRLPRSTAKAGDAAATAQSFEAVFVGQMIRIMMDTAPADGPFTGGHGEEMFRGVLAEKMGDAIAARGGFGLAPAVMTQILRMQGATA</sequence>
<evidence type="ECO:0000259" key="1">
    <source>
        <dbReference type="Pfam" id="PF10135"/>
    </source>
</evidence>
<evidence type="ECO:0000313" key="3">
    <source>
        <dbReference type="Proteomes" id="UP001367771"/>
    </source>
</evidence>